<protein>
    <submittedName>
        <fullName evidence="7">ATP:guanido phosphotransferase YacI</fullName>
    </submittedName>
</protein>
<dbReference type="Proteomes" id="UP000262583">
    <property type="component" value="Chromosome"/>
</dbReference>
<accession>A0A2Z4Y7G4</accession>
<evidence type="ECO:0000259" key="6">
    <source>
        <dbReference type="PROSITE" id="PS51510"/>
    </source>
</evidence>
<dbReference type="InterPro" id="IPR014746">
    <property type="entry name" value="Gln_synth/guanido_kin_cat_dom"/>
</dbReference>
<dbReference type="GO" id="GO:0005615">
    <property type="term" value="C:extracellular space"/>
    <property type="evidence" value="ECO:0007669"/>
    <property type="project" value="TreeGrafter"/>
</dbReference>
<dbReference type="InterPro" id="IPR000749">
    <property type="entry name" value="ATP-guanido_PTrfase"/>
</dbReference>
<comment type="similarity">
    <text evidence="5">Belongs to the ATP:guanido phosphotransferase family.</text>
</comment>
<feature type="binding site" evidence="5">
    <location>
        <begin position="205"/>
        <end position="210"/>
    </location>
    <ligand>
        <name>ATP</name>
        <dbReference type="ChEBI" id="CHEBI:30616"/>
    </ligand>
</feature>
<feature type="domain" description="Phosphagen kinase C-terminal" evidence="6">
    <location>
        <begin position="21"/>
        <end position="252"/>
    </location>
</feature>
<dbReference type="InterPro" id="IPR023660">
    <property type="entry name" value="Arg_Kinase"/>
</dbReference>
<feature type="binding site" evidence="5">
    <location>
        <begin position="24"/>
        <end position="28"/>
    </location>
    <ligand>
        <name>ATP</name>
        <dbReference type="ChEBI" id="CHEBI:30616"/>
    </ligand>
</feature>
<reference evidence="7 8" key="1">
    <citation type="submission" date="2018-05" db="EMBL/GenBank/DDBJ databases">
        <title>A metagenomic window into the 2 km-deep terrestrial subsurface aquifer revealed taxonomically and functionally diverse microbial community comprising novel uncultured bacterial lineages.</title>
        <authorList>
            <person name="Kadnikov V.V."/>
            <person name="Mardanov A.V."/>
            <person name="Beletsky A.V."/>
            <person name="Banks D."/>
            <person name="Pimenov N.V."/>
            <person name="Frank Y.A."/>
            <person name="Karnachuk O.V."/>
            <person name="Ravin N.V."/>
        </authorList>
    </citation>
    <scope>NUCLEOTIDE SEQUENCE [LARGE SCALE GENOMIC DNA]</scope>
    <source>
        <strain evidence="7">BY</strain>
    </source>
</reference>
<dbReference type="Gene3D" id="3.30.590.10">
    <property type="entry name" value="Glutamine synthetase/guanido kinase, catalytic domain"/>
    <property type="match status" value="1"/>
</dbReference>
<evidence type="ECO:0000313" key="7">
    <source>
        <dbReference type="EMBL" id="AXA37160.1"/>
    </source>
</evidence>
<name>A0A2Z4Y7G4_SUMC1</name>
<dbReference type="GO" id="GO:0005524">
    <property type="term" value="F:ATP binding"/>
    <property type="evidence" value="ECO:0007669"/>
    <property type="project" value="UniProtKB-UniRule"/>
</dbReference>
<dbReference type="EMBL" id="CP030759">
    <property type="protein sequence ID" value="AXA37160.1"/>
    <property type="molecule type" value="Genomic_DNA"/>
</dbReference>
<evidence type="ECO:0000256" key="5">
    <source>
        <dbReference type="PROSITE-ProRule" id="PRU00843"/>
    </source>
</evidence>
<keyword evidence="3 5" id="KW-0418">Kinase</keyword>
<dbReference type="PANTHER" id="PTHR11547">
    <property type="entry name" value="ARGININE OR CREATINE KINASE"/>
    <property type="match status" value="1"/>
</dbReference>
<evidence type="ECO:0000256" key="3">
    <source>
        <dbReference type="ARBA" id="ARBA00022777"/>
    </source>
</evidence>
<dbReference type="PROSITE" id="PS51510">
    <property type="entry name" value="PHOSPHAGEN_KINASE_C"/>
    <property type="match status" value="1"/>
</dbReference>
<feature type="binding site" evidence="5">
    <location>
        <position position="123"/>
    </location>
    <ligand>
        <name>ATP</name>
        <dbReference type="ChEBI" id="CHEBI:30616"/>
    </ligand>
</feature>
<organism evidence="7 8">
    <name type="scientific">Sumerlaea chitinivorans</name>
    <dbReference type="NCBI Taxonomy" id="2250252"/>
    <lineage>
        <taxon>Bacteria</taxon>
        <taxon>Candidatus Sumerlaeota</taxon>
        <taxon>Candidatus Sumerlaeia</taxon>
        <taxon>Candidatus Sumerlaeales</taxon>
        <taxon>Candidatus Sumerlaeaceae</taxon>
        <taxon>Candidatus Sumerlaea</taxon>
    </lineage>
</organism>
<gene>
    <name evidence="7" type="ORF">BRCON_2390</name>
</gene>
<feature type="binding site" evidence="5">
    <location>
        <begin position="174"/>
        <end position="178"/>
    </location>
    <ligand>
        <name>ATP</name>
        <dbReference type="ChEBI" id="CHEBI:30616"/>
    </ligand>
</feature>
<dbReference type="CDD" id="cd07930">
    <property type="entry name" value="bacterial_phosphagen_kinase"/>
    <property type="match status" value="1"/>
</dbReference>
<dbReference type="PANTHER" id="PTHR11547:SF38">
    <property type="entry name" value="ARGININE KINASE 1-RELATED"/>
    <property type="match status" value="1"/>
</dbReference>
<evidence type="ECO:0000313" key="8">
    <source>
        <dbReference type="Proteomes" id="UP000262583"/>
    </source>
</evidence>
<keyword evidence="2 5" id="KW-0547">Nucleotide-binding</keyword>
<evidence type="ECO:0000256" key="4">
    <source>
        <dbReference type="ARBA" id="ARBA00022840"/>
    </source>
</evidence>
<dbReference type="SUPFAM" id="SSF55931">
    <property type="entry name" value="Glutamine synthetase/guanido kinase"/>
    <property type="match status" value="1"/>
</dbReference>
<keyword evidence="1 5" id="KW-0808">Transferase</keyword>
<dbReference type="Pfam" id="PF00217">
    <property type="entry name" value="ATP-gua_Ptrans"/>
    <property type="match status" value="1"/>
</dbReference>
<comment type="caution">
    <text evidence="5">Lacks conserved residue(s) required for the propagation of feature annotation.</text>
</comment>
<dbReference type="InterPro" id="IPR022414">
    <property type="entry name" value="ATP-guanido_PTrfase_cat"/>
</dbReference>
<evidence type="ECO:0000256" key="1">
    <source>
        <dbReference type="ARBA" id="ARBA00022679"/>
    </source>
</evidence>
<dbReference type="GO" id="GO:0004111">
    <property type="term" value="F:creatine kinase activity"/>
    <property type="evidence" value="ECO:0007669"/>
    <property type="project" value="InterPro"/>
</dbReference>
<proteinExistence type="inferred from homology"/>
<dbReference type="GO" id="GO:0046314">
    <property type="term" value="P:phosphocreatine biosynthetic process"/>
    <property type="evidence" value="ECO:0007669"/>
    <property type="project" value="InterPro"/>
</dbReference>
<keyword evidence="4 5" id="KW-0067">ATP-binding</keyword>
<dbReference type="AlphaFoldDB" id="A0A2Z4Y7G4"/>
<dbReference type="KEGG" id="schv:BRCON_2390"/>
<sequence length="353" mass="40303">MDERIAKCDLWLERRGAFEHVVVSSRARFARNLQMVPFPHCASEGERGRVYRRVAEAIEQVPQLTGAIHFELSQLGRKERSYLRESNVISQEMEIVDSYKERGLFLSPDVRVGVMVNEEDHLRIFALEAGFQPYEVLKRASDLEMTLDNLLAFAFSERFGYLTACPSNTGTGLRISVMLHLPGLVLTEQVSQIFEAMPQLGMTVRGFQGERSENHGNFFQLSNEVTLGLSEEQIVDRFKKIIEDLIAKEEAARHELFKNHGLKLEDQIWRAFGILSHARQVTSHEALSLLTLLRLGVDRGFFRGLDHHALNRLAIEVQPSHIELRRQASGPESRDEARALFLRERLAMAAPRN</sequence>
<evidence type="ECO:0000256" key="2">
    <source>
        <dbReference type="ARBA" id="ARBA00022741"/>
    </source>
</evidence>